<dbReference type="PANTHER" id="PTHR23345">
    <property type="entry name" value="VITELLOGENIN-RELATED"/>
    <property type="match status" value="1"/>
</dbReference>
<comment type="caution">
    <text evidence="5">Lacks conserved residue(s) required for the propagation of feature annotation.</text>
</comment>
<dbReference type="STRING" id="400727.A0A2T7NPA8"/>
<dbReference type="Pfam" id="PF01347">
    <property type="entry name" value="Vitellogenin_N"/>
    <property type="match status" value="1"/>
</dbReference>
<name>A0A2T7NPA8_POMCA</name>
<keyword evidence="1" id="KW-0732">Signal</keyword>
<evidence type="ECO:0000256" key="5">
    <source>
        <dbReference type="PROSITE-ProRule" id="PRU00557"/>
    </source>
</evidence>
<dbReference type="InterPro" id="IPR011030">
    <property type="entry name" value="Lipovitellin_superhlx_dom"/>
</dbReference>
<dbReference type="SMART" id="SM01169">
    <property type="entry name" value="DUF1943"/>
    <property type="match status" value="1"/>
</dbReference>
<dbReference type="EMBL" id="PZQS01000010">
    <property type="protein sequence ID" value="PVD23004.1"/>
    <property type="molecule type" value="Genomic_DNA"/>
</dbReference>
<evidence type="ECO:0000256" key="4">
    <source>
        <dbReference type="ARBA" id="ARBA00023180"/>
    </source>
</evidence>
<dbReference type="Gene3D" id="2.20.50.20">
    <property type="entry name" value="Lipovitellin. Chain A, domain 3"/>
    <property type="match status" value="1"/>
</dbReference>
<dbReference type="PANTHER" id="PTHR23345:SF15">
    <property type="entry name" value="VITELLOGENIN 1-RELATED"/>
    <property type="match status" value="1"/>
</dbReference>
<dbReference type="InterPro" id="IPR001747">
    <property type="entry name" value="Vitellogenin_N"/>
</dbReference>
<dbReference type="SUPFAM" id="SSF56968">
    <property type="entry name" value="Lipovitellin-phosvitin complex, beta-sheet shell regions"/>
    <property type="match status" value="2"/>
</dbReference>
<comment type="caution">
    <text evidence="7">The sequence shown here is derived from an EMBL/GenBank/DDBJ whole genome shotgun (WGS) entry which is preliminary data.</text>
</comment>
<dbReference type="InterPro" id="IPR050733">
    <property type="entry name" value="Vitellogenin/Apolipophorin"/>
</dbReference>
<dbReference type="InterPro" id="IPR015819">
    <property type="entry name" value="Lipid_transp_b-sht_shell"/>
</dbReference>
<proteinExistence type="predicted"/>
<dbReference type="InterPro" id="IPR015255">
    <property type="entry name" value="Vitellinogen_open_b-sht"/>
</dbReference>
<dbReference type="Pfam" id="PF09172">
    <property type="entry name" value="Vit_open_b-sht"/>
    <property type="match status" value="1"/>
</dbReference>
<evidence type="ECO:0000256" key="2">
    <source>
        <dbReference type="ARBA" id="ARBA00022761"/>
    </source>
</evidence>
<dbReference type="OrthoDB" id="6484170at2759"/>
<protein>
    <recommendedName>
        <fullName evidence="6">Vitellogenin domain-containing protein</fullName>
    </recommendedName>
</protein>
<sequence>MNVEASKFSYQTGRTYEYRYAAETRTTMAGATDNAATIHIDANVLIEVLDNCEMALRLTDVKVTRSHEDDPNRMVEAASSPARRSLEKRPLRFAFYDGQWVDVTGRCLTMYKVTEKGYESLTVTKVKDILSCQDRQSARTSMLSTPFTSPNAIQSLPLMKTTYECRHSISKEGRLVSSNCQEVHVFRPFSKGASGAVTEASQKLTYQRDTSGVTTRKGPVSKKTTLLFEHKHGQTVPESSTEGIKSKLEEICSATADDIRPEVPGLYGELVYMMRDLSYSDLKDVDRLLQRKKVCGGSSERARKFFLNALPATGTAASVSFMADILRTEEIKDAQEKLWLTSLAFLPNPSLEVVTAAQALISDTKVKTKALLPVSALVNNYCEHNPGCQDEPSVVQLLASLTGTLGLECRVSDDNFKEVLLTLRALGNIGRAETVALHLQRCFTESSLPMDVRVAAVDAYRRLPCTADRNNVLQTFLRVNEDAELRIAAYLAAMQCPTEGVVQQVRDALLSEEVNQVGSFVWTHLTNLLETSSPAKQAIRDLLENEILQREFSMDRRKYSRNYEVSFFNEKFNLGGVYESNIIWSPSSFVPRSAMMNLTVDLFGQSVNLLEVGGRVQGLQYLLDSLLGYRGRDWRPEGGYGVSKEVNEEKMATVKSTYGGGVKEDLRAQLYLRVFGNEVAYTMLDRSSSSNLERMRGPGGNQYFEEILQRLAKNEQFSFSHSAMFLDSTLVIPTTVGLPLNLTLNGSASVELKASGKMDFTKIKDRQRAFEISASLQPSGAVEVVAAMSVDAFLTKVGLRMTSRLHTSTAFQGRMDLARGQVFSLNFDFPKDQLEILDFQSKFFMIHDSSVKEESLLAENPKTASSCTGESFSELTGIEMCAAVSIPDWGQVLDAPYCPFTGAISASITLKKNDLPSGHRLLAKQVQWLEETKEMMKASGEVTLTADQKYGVVLHLIKELREKKNEASAKLSPTLTVTSPEGTVVFFTGNVDYKQNKHLKAGLELEIKDVLRKPIATDFSISMRDRKGKMRYKVDYKLVSQFITVKSSSHISTDIGPARKKGALVTARTHVDYTVHAISVMPRDQLKLGLKVHDRSTTSLQKYSFTMNMDSKSFPEASLLVNGEGSYKTSLSKVEVKLRHGKNVKLLKDQTKEMAITASVSHKIKESEAQVVLTMQASYPEKDIDYHLNGKHEHNKQMAEQYLTVRYGKGNSVVYHSRLAQTQKQRNITVDLTYPGRDVKLNADPQPQGRGLAQLQKGEKNSLVVSFKRPTESSMEMVSDINLHNLGTGKLDLAGNYALRGMRGRGSVQWEKRNYSVEYTSDIQRGRYGKWTVDFTCPERRITGRLEGGSDRAKAVKRAMADVQWDADADPTQKVGVAVEIADTLQPDEVNIGGMVEMFTPLEGYQHLKAQLQFENSTRRIACIAELVPGRDNDQVSVKFDLPLPITKKSFGLTTWVKTPFDPRSPLRGDFNQHFLEVKLSGASKGDLVQRQFEGSASFASSIPQVETYKLSFNHYDNGIKYLTQTLMDANGDQYSVNMEASFTKSSCSDNHSLPTPRVLISSCLCVYVLISTDGSVTIRVPQREWPATLTWKHKNSLHELNTTLTATVSPSQTVKLGVGGLFNAVTKT</sequence>
<keyword evidence="4" id="KW-0325">Glycoprotein</keyword>
<evidence type="ECO:0000256" key="3">
    <source>
        <dbReference type="ARBA" id="ARBA00023157"/>
    </source>
</evidence>
<evidence type="ECO:0000256" key="1">
    <source>
        <dbReference type="ARBA" id="ARBA00022729"/>
    </source>
</evidence>
<dbReference type="Proteomes" id="UP000245119">
    <property type="component" value="Linkage Group LG10"/>
</dbReference>
<dbReference type="SMART" id="SM00638">
    <property type="entry name" value="LPD_N"/>
    <property type="match status" value="1"/>
</dbReference>
<keyword evidence="3" id="KW-1015">Disulfide bond</keyword>
<dbReference type="GO" id="GO:0045735">
    <property type="term" value="F:nutrient reservoir activity"/>
    <property type="evidence" value="ECO:0007669"/>
    <property type="project" value="UniProtKB-KW"/>
</dbReference>
<dbReference type="InterPro" id="IPR015816">
    <property type="entry name" value="Vitellinogen_b-sht_N"/>
</dbReference>
<dbReference type="GO" id="GO:0005319">
    <property type="term" value="F:lipid transporter activity"/>
    <property type="evidence" value="ECO:0007669"/>
    <property type="project" value="InterPro"/>
</dbReference>
<gene>
    <name evidence="7" type="ORF">C0Q70_16265</name>
</gene>
<dbReference type="SUPFAM" id="SSF48431">
    <property type="entry name" value="Lipovitellin-phosvitin complex, superhelical domain"/>
    <property type="match status" value="1"/>
</dbReference>
<keyword evidence="2" id="KW-0758">Storage protein</keyword>
<evidence type="ECO:0000313" key="8">
    <source>
        <dbReference type="Proteomes" id="UP000245119"/>
    </source>
</evidence>
<accession>A0A2T7NPA8</accession>
<dbReference type="PROSITE" id="PS51211">
    <property type="entry name" value="VITELLOGENIN"/>
    <property type="match status" value="1"/>
</dbReference>
<evidence type="ECO:0000259" key="6">
    <source>
        <dbReference type="PROSITE" id="PS51211"/>
    </source>
</evidence>
<evidence type="ECO:0000313" key="7">
    <source>
        <dbReference type="EMBL" id="PVD23004.1"/>
    </source>
</evidence>
<dbReference type="Gene3D" id="2.20.80.10">
    <property type="entry name" value="Lipovitellin-phosvitin complex, chain A, domain 4"/>
    <property type="match status" value="1"/>
</dbReference>
<dbReference type="InterPro" id="IPR015817">
    <property type="entry name" value="Vitellinogen_open_b-sht_sub1"/>
</dbReference>
<dbReference type="Gene3D" id="2.30.230.10">
    <property type="entry name" value="Lipovitellin, beta-sheet shell regions, chain A"/>
    <property type="match status" value="2"/>
</dbReference>
<keyword evidence="8" id="KW-1185">Reference proteome</keyword>
<organism evidence="7 8">
    <name type="scientific">Pomacea canaliculata</name>
    <name type="common">Golden apple snail</name>
    <dbReference type="NCBI Taxonomy" id="400727"/>
    <lineage>
        <taxon>Eukaryota</taxon>
        <taxon>Metazoa</taxon>
        <taxon>Spiralia</taxon>
        <taxon>Lophotrochozoa</taxon>
        <taxon>Mollusca</taxon>
        <taxon>Gastropoda</taxon>
        <taxon>Caenogastropoda</taxon>
        <taxon>Architaenioglossa</taxon>
        <taxon>Ampullarioidea</taxon>
        <taxon>Ampullariidae</taxon>
        <taxon>Pomacea</taxon>
    </lineage>
</organism>
<feature type="domain" description="Vitellogenin" evidence="6">
    <location>
        <begin position="1"/>
        <end position="594"/>
    </location>
</feature>
<reference evidence="7 8" key="1">
    <citation type="submission" date="2018-04" db="EMBL/GenBank/DDBJ databases">
        <title>The genome of golden apple snail Pomacea canaliculata provides insight into stress tolerance and invasive adaptation.</title>
        <authorList>
            <person name="Liu C."/>
            <person name="Liu B."/>
            <person name="Ren Y."/>
            <person name="Zhang Y."/>
            <person name="Wang H."/>
            <person name="Li S."/>
            <person name="Jiang F."/>
            <person name="Yin L."/>
            <person name="Zhang G."/>
            <person name="Qian W."/>
            <person name="Fan W."/>
        </authorList>
    </citation>
    <scope>NUCLEOTIDE SEQUENCE [LARGE SCALE GENOMIC DNA]</scope>
    <source>
        <strain evidence="7">SZHN2017</strain>
        <tissue evidence="7">Muscle</tissue>
    </source>
</reference>
<dbReference type="Gene3D" id="1.25.10.20">
    <property type="entry name" value="Vitellinogen, superhelical"/>
    <property type="match status" value="1"/>
</dbReference>